<comment type="caution">
    <text evidence="1">The sequence shown here is derived from an EMBL/GenBank/DDBJ whole genome shotgun (WGS) entry which is preliminary data.</text>
</comment>
<proteinExistence type="predicted"/>
<name>A0ACC2L779_PERAE</name>
<evidence type="ECO:0000313" key="1">
    <source>
        <dbReference type="EMBL" id="KAJ8629322.1"/>
    </source>
</evidence>
<sequence>MVMDRPTMFHPRRHCMFSSLSNGYFPVLLWERAHVGPTVTCHRPLTHHICSQTHPSFTLSSTLSKATQSQSTPVSSPMEDPCKVQHVTRASSDELLHKFADLDSKSEHKSMEKKEAKERRRRKRARTEGDRGSGESPTKNGSLVEMKSLLPPRTRRSALLRQLGIGRQCLRIREIVISRSLLKKIEKAWHKTIEGASKMFIEKHCNQHMRLRNEAV</sequence>
<evidence type="ECO:0000313" key="2">
    <source>
        <dbReference type="Proteomes" id="UP001234297"/>
    </source>
</evidence>
<dbReference type="Proteomes" id="UP001234297">
    <property type="component" value="Chromosome 7"/>
</dbReference>
<keyword evidence="2" id="KW-1185">Reference proteome</keyword>
<gene>
    <name evidence="1" type="ORF">MRB53_022645</name>
</gene>
<accession>A0ACC2L779</accession>
<reference evidence="1 2" key="1">
    <citation type="journal article" date="2022" name="Hortic Res">
        <title>A haplotype resolved chromosomal level avocado genome allows analysis of novel avocado genes.</title>
        <authorList>
            <person name="Nath O."/>
            <person name="Fletcher S.J."/>
            <person name="Hayward A."/>
            <person name="Shaw L.M."/>
            <person name="Masouleh A.K."/>
            <person name="Furtado A."/>
            <person name="Henry R.J."/>
            <person name="Mitter N."/>
        </authorList>
    </citation>
    <scope>NUCLEOTIDE SEQUENCE [LARGE SCALE GENOMIC DNA]</scope>
    <source>
        <strain evidence="2">cv. Hass</strain>
    </source>
</reference>
<protein>
    <submittedName>
        <fullName evidence="1">Uncharacterized protein</fullName>
    </submittedName>
</protein>
<dbReference type="EMBL" id="CM056815">
    <property type="protein sequence ID" value="KAJ8629322.1"/>
    <property type="molecule type" value="Genomic_DNA"/>
</dbReference>
<organism evidence="1 2">
    <name type="scientific">Persea americana</name>
    <name type="common">Avocado</name>
    <dbReference type="NCBI Taxonomy" id="3435"/>
    <lineage>
        <taxon>Eukaryota</taxon>
        <taxon>Viridiplantae</taxon>
        <taxon>Streptophyta</taxon>
        <taxon>Embryophyta</taxon>
        <taxon>Tracheophyta</taxon>
        <taxon>Spermatophyta</taxon>
        <taxon>Magnoliopsida</taxon>
        <taxon>Magnoliidae</taxon>
        <taxon>Laurales</taxon>
        <taxon>Lauraceae</taxon>
        <taxon>Persea</taxon>
    </lineage>
</organism>